<comment type="caution">
    <text evidence="9">The sequence shown here is derived from an EMBL/GenBank/DDBJ whole genome shotgun (WGS) entry which is preliminary data.</text>
</comment>
<dbReference type="STRING" id="747682.MALL_0460"/>
<dbReference type="InterPro" id="IPR027368">
    <property type="entry name" value="MnmE_dom2"/>
</dbReference>
<keyword evidence="6" id="KW-0378">Hydrolase</keyword>
<keyword evidence="6" id="KW-0963">Cytoplasm</keyword>
<dbReference type="HAMAP" id="MF_00379">
    <property type="entry name" value="GTPase_MnmE"/>
    <property type="match status" value="1"/>
</dbReference>
<dbReference type="EMBL" id="ADNC01000027">
    <property type="protein sequence ID" value="EFF41327.1"/>
    <property type="molecule type" value="Genomic_DNA"/>
</dbReference>
<dbReference type="PANTHER" id="PTHR42714:SF2">
    <property type="entry name" value="TRNA MODIFICATION GTPASE GTPBP3, MITOCHONDRIAL"/>
    <property type="match status" value="1"/>
</dbReference>
<feature type="binding site" evidence="6">
    <location>
        <position position="22"/>
    </location>
    <ligand>
        <name>(6S)-5-formyl-5,6,7,8-tetrahydrofolate</name>
        <dbReference type="ChEBI" id="CHEBI:57457"/>
    </ligand>
</feature>
<feature type="binding site" evidence="6">
    <location>
        <position position="259"/>
    </location>
    <ligand>
        <name>Mg(2+)</name>
        <dbReference type="ChEBI" id="CHEBI:18420"/>
    </ligand>
</feature>
<evidence type="ECO:0000256" key="6">
    <source>
        <dbReference type="HAMAP-Rule" id="MF_00379"/>
    </source>
</evidence>
<dbReference type="GO" id="GO:0003924">
    <property type="term" value="F:GTPase activity"/>
    <property type="evidence" value="ECO:0007669"/>
    <property type="project" value="UniProtKB-UniRule"/>
</dbReference>
<keyword evidence="6" id="KW-0479">Metal-binding</keyword>
<dbReference type="Gene3D" id="3.40.50.300">
    <property type="entry name" value="P-loop containing nucleotide triphosphate hydrolases"/>
    <property type="match status" value="1"/>
</dbReference>
<comment type="cofactor">
    <cofactor evidence="6">
        <name>K(+)</name>
        <dbReference type="ChEBI" id="CHEBI:29103"/>
    </cofactor>
    <text evidence="6">Binds 1 potassium ion per subunit.</text>
</comment>
<dbReference type="Gene3D" id="1.20.120.430">
    <property type="entry name" value="tRNA modification GTPase MnmE domain 2"/>
    <property type="match status" value="1"/>
</dbReference>
<dbReference type="CDD" id="cd14858">
    <property type="entry name" value="TrmE_N"/>
    <property type="match status" value="1"/>
</dbReference>
<comment type="similarity">
    <text evidence="1 6 7">Belongs to the TRAFAC class TrmE-Era-EngA-EngB-Septin-like GTPase superfamily. TrmE GTPase family.</text>
</comment>
<gene>
    <name evidence="6" type="primary">mnmE</name>
    <name evidence="6 9" type="synonym">trmE</name>
    <name evidence="9" type="ORF">MALL_0460</name>
</gene>
<feature type="domain" description="TrmE-type G" evidence="8">
    <location>
        <begin position="224"/>
        <end position="376"/>
    </location>
</feature>
<dbReference type="InterPro" id="IPR005225">
    <property type="entry name" value="Small_GTP-bd"/>
</dbReference>
<feature type="binding site" evidence="6">
    <location>
        <position position="453"/>
    </location>
    <ligand>
        <name>(6S)-5-formyl-5,6,7,8-tetrahydrofolate</name>
        <dbReference type="ChEBI" id="CHEBI:57457"/>
    </ligand>
</feature>
<evidence type="ECO:0000259" key="8">
    <source>
        <dbReference type="PROSITE" id="PS51709"/>
    </source>
</evidence>
<dbReference type="CDD" id="cd04164">
    <property type="entry name" value="trmE"/>
    <property type="match status" value="1"/>
</dbReference>
<dbReference type="Pfam" id="PF12631">
    <property type="entry name" value="MnmE_helical"/>
    <property type="match status" value="1"/>
</dbReference>
<evidence type="ECO:0000256" key="5">
    <source>
        <dbReference type="ARBA" id="ARBA00023134"/>
    </source>
</evidence>
<feature type="binding site" evidence="6">
    <location>
        <position position="234"/>
    </location>
    <ligand>
        <name>K(+)</name>
        <dbReference type="ChEBI" id="CHEBI:29103"/>
    </ligand>
</feature>
<sequence length="453" mass="50738">MFDTIAAISSGSKINQPISIIRISGPDSVNIMKKIFKGKIGEDKTITFGNIVNNNQEVLDEVLVMWFIGVKKGLEIEYKNYVGEELVEINCHGGIVVTNSILELILSSGARLALPGEFTRRAFLNGKMDLVKAEAIHDLIMAKSQKQAHMSVNKFTGKTSDLLSKFLDKLNYLIGLCEVNIDYPEYDDVEQLDQEIMLKSIENLATEISEVLEISKRSQKIFEGIKVAILGKPNVGKSSLLNALVSENKAIVTDIAGTTRDLIETSYQLDGILFTLVDTAGLRKSDELIEQIGIKKSLEQIKKADLILHVIDPLNNEDEFDLKIEQESKKENKTYIKIINKKDLIIGEKVKSDLVLTSALNNDIIDLEKEIISKYSNINLDDERILNNTRQISLIEEAKNNLNNAIKSLNLGLTFDVIIVDIYNAWEKISEIKGNVNKEDLLDSMFKNFCLGK</sequence>
<evidence type="ECO:0000256" key="1">
    <source>
        <dbReference type="ARBA" id="ARBA00011043"/>
    </source>
</evidence>
<dbReference type="Proteomes" id="UP000004757">
    <property type="component" value="Unassembled WGS sequence"/>
</dbReference>
<evidence type="ECO:0000256" key="7">
    <source>
        <dbReference type="RuleBase" id="RU003313"/>
    </source>
</evidence>
<dbReference type="InterPro" id="IPR027417">
    <property type="entry name" value="P-loop_NTPase"/>
</dbReference>
<dbReference type="NCBIfam" id="TIGR00450">
    <property type="entry name" value="mnmE_trmE_thdF"/>
    <property type="match status" value="1"/>
</dbReference>
<keyword evidence="4 6" id="KW-0630">Potassium</keyword>
<dbReference type="OrthoDB" id="9805918at2"/>
<dbReference type="NCBIfam" id="TIGR00231">
    <property type="entry name" value="small_GTP"/>
    <property type="match status" value="1"/>
</dbReference>
<dbReference type="AlphaFoldDB" id="D4XWH0"/>
<keyword evidence="10" id="KW-1185">Reference proteome</keyword>
<evidence type="ECO:0000256" key="2">
    <source>
        <dbReference type="ARBA" id="ARBA00022694"/>
    </source>
</evidence>
<evidence type="ECO:0000256" key="3">
    <source>
        <dbReference type="ARBA" id="ARBA00022741"/>
    </source>
</evidence>
<evidence type="ECO:0000313" key="9">
    <source>
        <dbReference type="EMBL" id="EFF41327.1"/>
    </source>
</evidence>
<feature type="binding site" evidence="6">
    <location>
        <position position="255"/>
    </location>
    <ligand>
        <name>K(+)</name>
        <dbReference type="ChEBI" id="CHEBI:29103"/>
    </ligand>
</feature>
<reference evidence="9 10" key="1">
    <citation type="submission" date="2010-03" db="EMBL/GenBank/DDBJ databases">
        <authorList>
            <person name="Glass J.I."/>
            <person name="Benders G.A."/>
            <person name="Durkin A.S."/>
            <person name="Farmerie W.G."/>
            <person name="Hlavinka K."/>
            <person name="Hostetler J."/>
            <person name="Jackson J."/>
            <person name="May M.A."/>
            <person name="Miller R.H."/>
            <person name="Paralanov V."/>
            <person name="Radune D."/>
            <person name="Szczypinski B."/>
            <person name="Brown D.R."/>
        </authorList>
    </citation>
    <scope>NUCLEOTIDE SEQUENCE [LARGE SCALE GENOMIC DNA]</scope>
    <source>
        <strain evidence="9 10">A21JP2</strain>
    </source>
</reference>
<keyword evidence="5 6" id="KW-0342">GTP-binding</keyword>
<comment type="function">
    <text evidence="6">Exhibits a very high intrinsic GTPase hydrolysis rate. Involved in the addition of a carboxymethylaminomethyl (cmnm) group at the wobble position (U34) of certain tRNAs, forming tRNA-cmnm(5)s(2)U34.</text>
</comment>
<dbReference type="GO" id="GO:0046872">
    <property type="term" value="F:metal ion binding"/>
    <property type="evidence" value="ECO:0007669"/>
    <property type="project" value="UniProtKB-KW"/>
</dbReference>
<dbReference type="InterPro" id="IPR006073">
    <property type="entry name" value="GTP-bd"/>
</dbReference>
<feature type="binding site" evidence="6">
    <location>
        <begin position="234"/>
        <end position="239"/>
    </location>
    <ligand>
        <name>GTP</name>
        <dbReference type="ChEBI" id="CHEBI:37565"/>
    </ligand>
</feature>
<feature type="binding site" evidence="6">
    <location>
        <position position="127"/>
    </location>
    <ligand>
        <name>(6S)-5-formyl-5,6,7,8-tetrahydrofolate</name>
        <dbReference type="ChEBI" id="CHEBI:57457"/>
    </ligand>
</feature>
<comment type="caution">
    <text evidence="6">Lacks conserved residue(s) required for the propagation of feature annotation.</text>
</comment>
<dbReference type="InterPro" id="IPR027266">
    <property type="entry name" value="TrmE/GcvT-like"/>
</dbReference>
<dbReference type="GO" id="GO:0005525">
    <property type="term" value="F:GTP binding"/>
    <property type="evidence" value="ECO:0007669"/>
    <property type="project" value="UniProtKB-UniRule"/>
</dbReference>
<dbReference type="PANTHER" id="PTHR42714">
    <property type="entry name" value="TRNA MODIFICATION GTPASE GTPBP3"/>
    <property type="match status" value="1"/>
</dbReference>
<keyword evidence="3 6" id="KW-0547">Nucleotide-binding</keyword>
<dbReference type="InterPro" id="IPR004520">
    <property type="entry name" value="GTPase_MnmE"/>
</dbReference>
<name>D4XWH0_9BACT</name>
<organism evidence="9 10">
    <name type="scientific">Mycoplasmopsis alligatoris A21JP2</name>
    <dbReference type="NCBI Taxonomy" id="747682"/>
    <lineage>
        <taxon>Bacteria</taxon>
        <taxon>Bacillati</taxon>
        <taxon>Mycoplasmatota</taxon>
        <taxon>Mycoplasmoidales</taxon>
        <taxon>Metamycoplasmataceae</taxon>
        <taxon>Mycoplasmopsis</taxon>
    </lineage>
</organism>
<dbReference type="Pfam" id="PF01926">
    <property type="entry name" value="MMR_HSR1"/>
    <property type="match status" value="1"/>
</dbReference>
<accession>D4XWH0</accession>
<comment type="subcellular location">
    <subcellularLocation>
        <location evidence="6">Cytoplasm</location>
    </subcellularLocation>
</comment>
<protein>
    <recommendedName>
        <fullName evidence="6">tRNA modification GTPase MnmE</fullName>
        <ecNumber evidence="6">3.6.-.-</ecNumber>
    </recommendedName>
</protein>
<dbReference type="SUPFAM" id="SSF52540">
    <property type="entry name" value="P-loop containing nucleoside triphosphate hydrolases"/>
    <property type="match status" value="1"/>
</dbReference>
<dbReference type="InterPro" id="IPR025867">
    <property type="entry name" value="MnmE_helical"/>
</dbReference>
<dbReference type="PROSITE" id="PS51709">
    <property type="entry name" value="G_TRME"/>
    <property type="match status" value="1"/>
</dbReference>
<feature type="binding site" evidence="6">
    <location>
        <begin position="253"/>
        <end position="259"/>
    </location>
    <ligand>
        <name>GTP</name>
        <dbReference type="ChEBI" id="CHEBI:37565"/>
    </ligand>
</feature>
<dbReference type="GO" id="GO:0002098">
    <property type="term" value="P:tRNA wobble uridine modification"/>
    <property type="evidence" value="ECO:0007669"/>
    <property type="project" value="TreeGrafter"/>
</dbReference>
<feature type="binding site" evidence="6">
    <location>
        <position position="88"/>
    </location>
    <ligand>
        <name>(6S)-5-formyl-5,6,7,8-tetrahydrofolate</name>
        <dbReference type="ChEBI" id="CHEBI:57457"/>
    </ligand>
</feature>
<feature type="binding site" evidence="6">
    <location>
        <begin position="278"/>
        <end position="281"/>
    </location>
    <ligand>
        <name>GTP</name>
        <dbReference type="ChEBI" id="CHEBI:37565"/>
    </ligand>
</feature>
<dbReference type="InterPro" id="IPR018948">
    <property type="entry name" value="GTP-bd_TrmE_N"/>
</dbReference>
<dbReference type="Pfam" id="PF10396">
    <property type="entry name" value="TrmE_N"/>
    <property type="match status" value="1"/>
</dbReference>
<evidence type="ECO:0000313" key="10">
    <source>
        <dbReference type="Proteomes" id="UP000004757"/>
    </source>
</evidence>
<keyword evidence="2 6" id="KW-0819">tRNA processing</keyword>
<dbReference type="RefSeq" id="WP_005683963.1">
    <property type="nucleotide sequence ID" value="NZ_ADNC01000027.1"/>
</dbReference>
<dbReference type="EC" id="3.6.-.-" evidence="6"/>
<dbReference type="Gene3D" id="3.30.1360.120">
    <property type="entry name" value="Probable tRNA modification gtpase trme, domain 1"/>
    <property type="match status" value="1"/>
</dbReference>
<dbReference type="InterPro" id="IPR031168">
    <property type="entry name" value="G_TrmE"/>
</dbReference>
<feature type="binding site" evidence="6">
    <location>
        <position position="253"/>
    </location>
    <ligand>
        <name>K(+)</name>
        <dbReference type="ChEBI" id="CHEBI:29103"/>
    </ligand>
</feature>
<evidence type="ECO:0000256" key="4">
    <source>
        <dbReference type="ARBA" id="ARBA00022958"/>
    </source>
</evidence>
<dbReference type="SUPFAM" id="SSF116878">
    <property type="entry name" value="TrmE connector domain"/>
    <property type="match status" value="1"/>
</dbReference>
<dbReference type="GO" id="GO:0030488">
    <property type="term" value="P:tRNA methylation"/>
    <property type="evidence" value="ECO:0007669"/>
    <property type="project" value="TreeGrafter"/>
</dbReference>
<feature type="binding site" evidence="6">
    <location>
        <position position="258"/>
    </location>
    <ligand>
        <name>K(+)</name>
        <dbReference type="ChEBI" id="CHEBI:29103"/>
    </ligand>
</feature>
<feature type="binding site" evidence="6">
    <location>
        <position position="238"/>
    </location>
    <ligand>
        <name>Mg(2+)</name>
        <dbReference type="ChEBI" id="CHEBI:18420"/>
    </ligand>
</feature>
<proteinExistence type="inferred from homology"/>
<dbReference type="PRINTS" id="PR00326">
    <property type="entry name" value="GTP1OBG"/>
</dbReference>
<comment type="subunit">
    <text evidence="6">Homodimer. Heterotetramer of two MnmE and two MnmG subunits.</text>
</comment>
<dbReference type="GO" id="GO:0005829">
    <property type="term" value="C:cytosol"/>
    <property type="evidence" value="ECO:0007669"/>
    <property type="project" value="TreeGrafter"/>
</dbReference>
<keyword evidence="6" id="KW-0460">Magnesium</keyword>
<dbReference type="eggNOG" id="COG0486">
    <property type="taxonomic scope" value="Bacteria"/>
</dbReference>